<comment type="subcellular location">
    <subcellularLocation>
        <location evidence="7">Cytoplasm</location>
    </subcellularLocation>
</comment>
<evidence type="ECO:0000256" key="3">
    <source>
        <dbReference type="ARBA" id="ARBA00022801"/>
    </source>
</evidence>
<dbReference type="HAMAP" id="MF_00083">
    <property type="entry name" value="Pept_tRNA_hydro_bact"/>
    <property type="match status" value="1"/>
</dbReference>
<evidence type="ECO:0000256" key="9">
    <source>
        <dbReference type="RuleBase" id="RU004320"/>
    </source>
</evidence>
<dbReference type="Proteomes" id="UP001431963">
    <property type="component" value="Unassembled WGS sequence"/>
</dbReference>
<evidence type="ECO:0000256" key="4">
    <source>
        <dbReference type="ARBA" id="ARBA00022884"/>
    </source>
</evidence>
<dbReference type="SUPFAM" id="SSF53178">
    <property type="entry name" value="Peptidyl-tRNA hydrolase-like"/>
    <property type="match status" value="1"/>
</dbReference>
<proteinExistence type="inferred from homology"/>
<comment type="function">
    <text evidence="7">Hydrolyzes ribosome-free peptidyl-tRNAs (with 1 or more amino acids incorporated), which drop off the ribosome during protein synthesis, or as a result of ribosome stalling.</text>
</comment>
<evidence type="ECO:0000256" key="10">
    <source>
        <dbReference type="SAM" id="MobiDB-lite"/>
    </source>
</evidence>
<feature type="binding site" evidence="7">
    <location>
        <position position="66"/>
    </location>
    <ligand>
        <name>tRNA</name>
        <dbReference type="ChEBI" id="CHEBI:17843"/>
    </ligand>
</feature>
<dbReference type="CDD" id="cd00462">
    <property type="entry name" value="PTH"/>
    <property type="match status" value="1"/>
</dbReference>
<keyword evidence="3 7" id="KW-0378">Hydrolase</keyword>
<dbReference type="PROSITE" id="PS01196">
    <property type="entry name" value="PEPT_TRNA_HYDROL_2"/>
    <property type="match status" value="1"/>
</dbReference>
<comment type="similarity">
    <text evidence="5 7 9">Belongs to the PTH family.</text>
</comment>
<reference evidence="11" key="1">
    <citation type="submission" date="2024-02" db="EMBL/GenBank/DDBJ databases">
        <title>Genome sequences of strain Gemmobacter sp. JM10B15.</title>
        <authorList>
            <person name="Zhang M."/>
        </authorList>
    </citation>
    <scope>NUCLEOTIDE SEQUENCE</scope>
    <source>
        <strain evidence="11">JM10B15</strain>
    </source>
</reference>
<dbReference type="PROSITE" id="PS01195">
    <property type="entry name" value="PEPT_TRNA_HYDROL_1"/>
    <property type="match status" value="1"/>
</dbReference>
<protein>
    <recommendedName>
        <fullName evidence="6 7">Peptidyl-tRNA hydrolase</fullName>
        <shortName evidence="7">Pth</shortName>
        <ecNumber evidence="1 7">3.1.1.29</ecNumber>
    </recommendedName>
</protein>
<feature type="region of interest" description="Disordered" evidence="10">
    <location>
        <begin position="190"/>
        <end position="237"/>
    </location>
</feature>
<feature type="binding site" evidence="7">
    <location>
        <position position="14"/>
    </location>
    <ligand>
        <name>tRNA</name>
        <dbReference type="ChEBI" id="CHEBI:17843"/>
    </ligand>
</feature>
<accession>A0ABU8BS42</accession>
<comment type="catalytic activity">
    <reaction evidence="7 8">
        <text>an N-acyl-L-alpha-aminoacyl-tRNA + H2O = an N-acyl-L-amino acid + a tRNA + H(+)</text>
        <dbReference type="Rhea" id="RHEA:54448"/>
        <dbReference type="Rhea" id="RHEA-COMP:10123"/>
        <dbReference type="Rhea" id="RHEA-COMP:13883"/>
        <dbReference type="ChEBI" id="CHEBI:15377"/>
        <dbReference type="ChEBI" id="CHEBI:15378"/>
        <dbReference type="ChEBI" id="CHEBI:59874"/>
        <dbReference type="ChEBI" id="CHEBI:78442"/>
        <dbReference type="ChEBI" id="CHEBI:138191"/>
        <dbReference type="EC" id="3.1.1.29"/>
    </reaction>
</comment>
<dbReference type="InterPro" id="IPR036416">
    <property type="entry name" value="Pept_tRNA_hydro_sf"/>
</dbReference>
<feature type="active site" description="Proton acceptor" evidence="7">
    <location>
        <position position="19"/>
    </location>
</feature>
<feature type="site" description="Discriminates between blocked and unblocked aminoacyl-tRNA" evidence="7">
    <location>
        <position position="9"/>
    </location>
</feature>
<dbReference type="EMBL" id="JBALHR010000002">
    <property type="protein sequence ID" value="MEH7827521.1"/>
    <property type="molecule type" value="Genomic_DNA"/>
</dbReference>
<evidence type="ECO:0000256" key="5">
    <source>
        <dbReference type="ARBA" id="ARBA00038063"/>
    </source>
</evidence>
<dbReference type="InterPro" id="IPR018171">
    <property type="entry name" value="Pept_tRNA_hydro_CS"/>
</dbReference>
<evidence type="ECO:0000313" key="12">
    <source>
        <dbReference type="Proteomes" id="UP001431963"/>
    </source>
</evidence>
<comment type="subunit">
    <text evidence="7">Monomer.</text>
</comment>
<dbReference type="GO" id="GO:0004045">
    <property type="term" value="F:peptidyl-tRNA hydrolase activity"/>
    <property type="evidence" value="ECO:0007669"/>
    <property type="project" value="UniProtKB-EC"/>
</dbReference>
<dbReference type="InterPro" id="IPR001328">
    <property type="entry name" value="Pept_tRNA_hydro"/>
</dbReference>
<dbReference type="PANTHER" id="PTHR17224:SF1">
    <property type="entry name" value="PEPTIDYL-TRNA HYDROLASE"/>
    <property type="match status" value="1"/>
</dbReference>
<evidence type="ECO:0000256" key="6">
    <source>
        <dbReference type="ARBA" id="ARBA00050038"/>
    </source>
</evidence>
<sequence length="237" mass="25243">MKLWVGLGNPGAKYAGNRHNIGFMALDRIAADHGFSGWKRSFQGLLAEGRLGGDRVLLLKPETFMNLSGQSVGEAMRFHKLAPADVTVFHDELDLAPGKIRVKTGGGHAGHNGLRSIHGHIGEAYHRVRLGIGHPGHKDAVAGYVLHDFGKADADWLDDLLRGISDGAAALAGDDSARFLNAVALRVAPPRASTGQARPEGNMPKAPPTPRPAPAADATEQPPDTRSALQKLADRFR</sequence>
<feature type="binding site" evidence="7">
    <location>
        <position position="112"/>
    </location>
    <ligand>
        <name>tRNA</name>
        <dbReference type="ChEBI" id="CHEBI:17843"/>
    </ligand>
</feature>
<name>A0ABU8BS42_9RHOB</name>
<evidence type="ECO:0000256" key="8">
    <source>
        <dbReference type="RuleBase" id="RU000673"/>
    </source>
</evidence>
<comment type="function">
    <text evidence="7">Catalyzes the release of premature peptidyl moieties from peptidyl-tRNA molecules trapped in stalled 50S ribosomal subunits, and thus maintains levels of free tRNAs and 50S ribosomes.</text>
</comment>
<dbReference type="RefSeq" id="WP_335420515.1">
    <property type="nucleotide sequence ID" value="NZ_JBALHR010000002.1"/>
</dbReference>
<evidence type="ECO:0000256" key="1">
    <source>
        <dbReference type="ARBA" id="ARBA00013260"/>
    </source>
</evidence>
<evidence type="ECO:0000256" key="2">
    <source>
        <dbReference type="ARBA" id="ARBA00022555"/>
    </source>
</evidence>
<dbReference type="PANTHER" id="PTHR17224">
    <property type="entry name" value="PEPTIDYL-TRNA HYDROLASE"/>
    <property type="match status" value="1"/>
</dbReference>
<feature type="binding site" evidence="7">
    <location>
        <position position="64"/>
    </location>
    <ligand>
        <name>tRNA</name>
        <dbReference type="ChEBI" id="CHEBI:17843"/>
    </ligand>
</feature>
<keyword evidence="7" id="KW-0963">Cytoplasm</keyword>
<gene>
    <name evidence="7 11" type="primary">pth</name>
    <name evidence="11" type="ORF">V6590_05115</name>
</gene>
<organism evidence="11 12">
    <name type="scientific">Gemmobacter denitrificans</name>
    <dbReference type="NCBI Taxonomy" id="3123040"/>
    <lineage>
        <taxon>Bacteria</taxon>
        <taxon>Pseudomonadati</taxon>
        <taxon>Pseudomonadota</taxon>
        <taxon>Alphaproteobacteria</taxon>
        <taxon>Rhodobacterales</taxon>
        <taxon>Paracoccaceae</taxon>
        <taxon>Gemmobacter</taxon>
    </lineage>
</organism>
<dbReference type="Pfam" id="PF01195">
    <property type="entry name" value="Pept_tRNA_hydro"/>
    <property type="match status" value="1"/>
</dbReference>
<dbReference type="EC" id="3.1.1.29" evidence="1 7"/>
<dbReference type="Gene3D" id="3.40.50.1470">
    <property type="entry name" value="Peptidyl-tRNA hydrolase"/>
    <property type="match status" value="1"/>
</dbReference>
<keyword evidence="12" id="KW-1185">Reference proteome</keyword>
<comment type="caution">
    <text evidence="11">The sequence shown here is derived from an EMBL/GenBank/DDBJ whole genome shotgun (WGS) entry which is preliminary data.</text>
</comment>
<keyword evidence="4 7" id="KW-0694">RNA-binding</keyword>
<evidence type="ECO:0000313" key="11">
    <source>
        <dbReference type="EMBL" id="MEH7827521.1"/>
    </source>
</evidence>
<feature type="site" description="Stabilizes the basic form of H active site to accept a proton" evidence="7">
    <location>
        <position position="91"/>
    </location>
</feature>
<evidence type="ECO:0000256" key="7">
    <source>
        <dbReference type="HAMAP-Rule" id="MF_00083"/>
    </source>
</evidence>
<dbReference type="NCBIfam" id="TIGR00447">
    <property type="entry name" value="pth"/>
    <property type="match status" value="1"/>
</dbReference>
<keyword evidence="2 7" id="KW-0820">tRNA-binding</keyword>